<evidence type="ECO:0000256" key="1">
    <source>
        <dbReference type="SAM" id="Coils"/>
    </source>
</evidence>
<keyword evidence="2" id="KW-0472">Membrane</keyword>
<feature type="transmembrane region" description="Helical" evidence="2">
    <location>
        <begin position="126"/>
        <end position="147"/>
    </location>
</feature>
<feature type="transmembrane region" description="Helical" evidence="2">
    <location>
        <begin position="27"/>
        <end position="52"/>
    </location>
</feature>
<dbReference type="InterPro" id="IPR039672">
    <property type="entry name" value="MFS_2"/>
</dbReference>
<dbReference type="EMBL" id="DXFX01000009">
    <property type="protein sequence ID" value="HIX07011.1"/>
    <property type="molecule type" value="Genomic_DNA"/>
</dbReference>
<dbReference type="GO" id="GO:0005886">
    <property type="term" value="C:plasma membrane"/>
    <property type="evidence" value="ECO:0007669"/>
    <property type="project" value="TreeGrafter"/>
</dbReference>
<keyword evidence="2" id="KW-0812">Transmembrane</keyword>
<feature type="transmembrane region" description="Helical" evidence="2">
    <location>
        <begin position="292"/>
        <end position="312"/>
    </location>
</feature>
<dbReference type="GO" id="GO:0008643">
    <property type="term" value="P:carbohydrate transport"/>
    <property type="evidence" value="ECO:0007669"/>
    <property type="project" value="InterPro"/>
</dbReference>
<sequence length="625" mass="69483">MTKGKILSGRIFDSRVHSGNVTGKEKWLGYLLGPCGALLLNAVLATYLNVYYTDVLHLTTVWGGLFLVVFPLVSKVIDAVTNVVMGYIIDRTRTKQGKARPWLLLSAPLLFITGLLLFTVPDAGETVQVIWVMLSYNLFYSFAYTIFNMSHNLMVPLSTRNTMQRGGLSVFNQIATIMMSGILVALVFPMVIRPLMGVDQVNWIVVMGILSALALPLTLLEYYFTKERVTEEQSGGEERKIPFLTQLKIVLTDRYMIVMFVYFLIYTFASSLKNLGLVYYCDNVLGTYNDGITQTLVSVLGGIPMGIGIFAVWPLAKKLGKRNLTLLGFLLYAAGSGICWAAPENLVVVLIGQFIKNIGGLPCAYVFMALFADGLDHIEWKSGIRCDGTAMSVYNIIAVAIVGVATSVFNAMLSAGGYVAPEIVDGVTVAYEQSAAVKGLITFAFVGLETITGLILAGLLVFLSVEKTISRKHEVIRARQKAACEARGEEWVAPEVQAVRDEEMFLAESEEIFVRELKERCGKKGLDFEKELQQHRAEVTAKREKTLEKRRAAQEKQAEKQRACEEKAAARLAAMTEEQRAKKEARDKARAEREEAFWQKEKAAGEMYYRKIQAQLAQHAQEKSE</sequence>
<dbReference type="Proteomes" id="UP000824204">
    <property type="component" value="Unassembled WGS sequence"/>
</dbReference>
<feature type="transmembrane region" description="Helical" evidence="2">
    <location>
        <begin position="324"/>
        <end position="343"/>
    </location>
</feature>
<reference evidence="3" key="2">
    <citation type="submission" date="2021-04" db="EMBL/GenBank/DDBJ databases">
        <authorList>
            <person name="Gilroy R."/>
        </authorList>
    </citation>
    <scope>NUCLEOTIDE SEQUENCE</scope>
    <source>
        <strain evidence="3">811</strain>
    </source>
</reference>
<dbReference type="Pfam" id="PF13347">
    <property type="entry name" value="MFS_2"/>
    <property type="match status" value="1"/>
</dbReference>
<feature type="transmembrane region" description="Helical" evidence="2">
    <location>
        <begin position="255"/>
        <end position="272"/>
    </location>
</feature>
<keyword evidence="1" id="KW-0175">Coiled coil</keyword>
<reference evidence="3" key="1">
    <citation type="journal article" date="2021" name="PeerJ">
        <title>Extensive microbial diversity within the chicken gut microbiome revealed by metagenomics and culture.</title>
        <authorList>
            <person name="Gilroy R."/>
            <person name="Ravi A."/>
            <person name="Getino M."/>
            <person name="Pursley I."/>
            <person name="Horton D.L."/>
            <person name="Alikhan N.F."/>
            <person name="Baker D."/>
            <person name="Gharbi K."/>
            <person name="Hall N."/>
            <person name="Watson M."/>
            <person name="Adriaenssens E.M."/>
            <person name="Foster-Nyarko E."/>
            <person name="Jarju S."/>
            <person name="Secka A."/>
            <person name="Antonio M."/>
            <person name="Oren A."/>
            <person name="Chaudhuri R.R."/>
            <person name="La Ragione R."/>
            <person name="Hildebrand F."/>
            <person name="Pallen M.J."/>
        </authorList>
    </citation>
    <scope>NUCLEOTIDE SEQUENCE</scope>
    <source>
        <strain evidence="3">811</strain>
    </source>
</reference>
<name>A0A9D1V6I0_9FIRM</name>
<gene>
    <name evidence="3" type="ORF">H9741_00880</name>
</gene>
<dbReference type="GO" id="GO:0015293">
    <property type="term" value="F:symporter activity"/>
    <property type="evidence" value="ECO:0007669"/>
    <property type="project" value="InterPro"/>
</dbReference>
<dbReference type="Gene3D" id="1.20.1250.20">
    <property type="entry name" value="MFS general substrate transporter like domains"/>
    <property type="match status" value="2"/>
</dbReference>
<feature type="transmembrane region" description="Helical" evidence="2">
    <location>
        <begin position="168"/>
        <end position="191"/>
    </location>
</feature>
<proteinExistence type="predicted"/>
<evidence type="ECO:0000313" key="3">
    <source>
        <dbReference type="EMBL" id="HIX07011.1"/>
    </source>
</evidence>
<feature type="transmembrane region" description="Helical" evidence="2">
    <location>
        <begin position="349"/>
        <end position="372"/>
    </location>
</feature>
<dbReference type="SUPFAM" id="SSF103473">
    <property type="entry name" value="MFS general substrate transporter"/>
    <property type="match status" value="1"/>
</dbReference>
<dbReference type="AlphaFoldDB" id="A0A9D1V6I0"/>
<comment type="caution">
    <text evidence="3">The sequence shown here is derived from an EMBL/GenBank/DDBJ whole genome shotgun (WGS) entry which is preliminary data.</text>
</comment>
<organism evidence="3 4">
    <name type="scientific">Candidatus Borkfalkia faecipullorum</name>
    <dbReference type="NCBI Taxonomy" id="2838510"/>
    <lineage>
        <taxon>Bacteria</taxon>
        <taxon>Bacillati</taxon>
        <taxon>Bacillota</taxon>
        <taxon>Clostridia</taxon>
        <taxon>Christensenellales</taxon>
        <taxon>Christensenellaceae</taxon>
        <taxon>Candidatus Borkfalkia</taxon>
    </lineage>
</organism>
<feature type="transmembrane region" description="Helical" evidence="2">
    <location>
        <begin position="64"/>
        <end position="89"/>
    </location>
</feature>
<dbReference type="InterPro" id="IPR036259">
    <property type="entry name" value="MFS_trans_sf"/>
</dbReference>
<dbReference type="PANTHER" id="PTHR11328">
    <property type="entry name" value="MAJOR FACILITATOR SUPERFAMILY DOMAIN-CONTAINING PROTEIN"/>
    <property type="match status" value="1"/>
</dbReference>
<feature type="transmembrane region" description="Helical" evidence="2">
    <location>
        <begin position="203"/>
        <end position="224"/>
    </location>
</feature>
<feature type="transmembrane region" description="Helical" evidence="2">
    <location>
        <begin position="440"/>
        <end position="463"/>
    </location>
</feature>
<feature type="transmembrane region" description="Helical" evidence="2">
    <location>
        <begin position="101"/>
        <end position="120"/>
    </location>
</feature>
<protein>
    <submittedName>
        <fullName evidence="3">MFS transporter</fullName>
    </submittedName>
</protein>
<feature type="transmembrane region" description="Helical" evidence="2">
    <location>
        <begin position="393"/>
        <end position="420"/>
    </location>
</feature>
<keyword evidence="2" id="KW-1133">Transmembrane helix</keyword>
<evidence type="ECO:0000313" key="4">
    <source>
        <dbReference type="Proteomes" id="UP000824204"/>
    </source>
</evidence>
<dbReference type="PANTHER" id="PTHR11328:SF24">
    <property type="entry name" value="MAJOR FACILITATOR SUPERFAMILY (MFS) PROFILE DOMAIN-CONTAINING PROTEIN"/>
    <property type="match status" value="1"/>
</dbReference>
<evidence type="ECO:0000256" key="2">
    <source>
        <dbReference type="SAM" id="Phobius"/>
    </source>
</evidence>
<accession>A0A9D1V6I0</accession>
<feature type="coiled-coil region" evidence="1">
    <location>
        <begin position="536"/>
        <end position="595"/>
    </location>
</feature>